<dbReference type="Gene3D" id="3.20.20.70">
    <property type="entry name" value="Aldolase class I"/>
    <property type="match status" value="1"/>
</dbReference>
<sequence length="375" mass="43602">MKGRIANLIRNSIKNPSYALQVGKNKVISLTNLDYHLLNGYSFLPSVIRIDLTYRCNLKCKICFEFGENPQQTFKSGKDYENIPFEYLKTVIDEVSFFKPTFYLSGGEPLLYPGIIELLEYLQNKKLYCLINTNGVLLEKYARDLVKLGVDKIIVSIDGPEEVHDLNRGKTFKKIIEGIKVIKDIKKRENRYFPLIRINSLITPFNSEHLEDTVTMAEKLGIDSLTFQHPMFSNEEVRKGYVECVKNDKLNQINILGFTYEGGIDTDSLLRQITNIKSKKIKIPVNFYPDIKINEIKYYYSDLNYKFENKCLSAWRKVIITPEGKIGPCVNHLLDNISHKSFREIWNSSKYVTFRKNLKKNGLFPSCMRCCLREY</sequence>
<dbReference type="InterPro" id="IPR034391">
    <property type="entry name" value="AdoMet-like_SPASM_containing"/>
</dbReference>
<keyword evidence="5" id="KW-0408">Iron</keyword>
<evidence type="ECO:0000256" key="2">
    <source>
        <dbReference type="ARBA" id="ARBA00022485"/>
    </source>
</evidence>
<dbReference type="Pfam" id="PF04055">
    <property type="entry name" value="Radical_SAM"/>
    <property type="match status" value="1"/>
</dbReference>
<dbReference type="SUPFAM" id="SSF102114">
    <property type="entry name" value="Radical SAM enzymes"/>
    <property type="match status" value="1"/>
</dbReference>
<dbReference type="PANTHER" id="PTHR11228:SF7">
    <property type="entry name" value="PQQA PEPTIDE CYCLASE"/>
    <property type="match status" value="1"/>
</dbReference>
<evidence type="ECO:0000313" key="9">
    <source>
        <dbReference type="Proteomes" id="UP000178526"/>
    </source>
</evidence>
<evidence type="ECO:0000256" key="3">
    <source>
        <dbReference type="ARBA" id="ARBA00022691"/>
    </source>
</evidence>
<dbReference type="InterPro" id="IPR023885">
    <property type="entry name" value="4Fe4S-binding_SPASM_dom"/>
</dbReference>
<keyword evidence="2" id="KW-0004">4Fe-4S</keyword>
<gene>
    <name evidence="8" type="ORF">A2042_10030</name>
</gene>
<proteinExistence type="predicted"/>
<reference evidence="8 9" key="1">
    <citation type="journal article" date="2016" name="Nat. Commun.">
        <title>Thousands of microbial genomes shed light on interconnected biogeochemical processes in an aquifer system.</title>
        <authorList>
            <person name="Anantharaman K."/>
            <person name="Brown C.T."/>
            <person name="Hug L.A."/>
            <person name="Sharon I."/>
            <person name="Castelle C.J."/>
            <person name="Probst A.J."/>
            <person name="Thomas B.C."/>
            <person name="Singh A."/>
            <person name="Wilkins M.J."/>
            <person name="Karaoz U."/>
            <person name="Brodie E.L."/>
            <person name="Williams K.H."/>
            <person name="Hubbard S.S."/>
            <person name="Banfield J.F."/>
        </authorList>
    </citation>
    <scope>NUCLEOTIDE SEQUENCE [LARGE SCALE GENOMIC DNA]</scope>
</reference>
<dbReference type="GO" id="GO:0003824">
    <property type="term" value="F:catalytic activity"/>
    <property type="evidence" value="ECO:0007669"/>
    <property type="project" value="InterPro"/>
</dbReference>
<dbReference type="GO" id="GO:0046872">
    <property type="term" value="F:metal ion binding"/>
    <property type="evidence" value="ECO:0007669"/>
    <property type="project" value="UniProtKB-KW"/>
</dbReference>
<dbReference type="SFLD" id="SFLDS00029">
    <property type="entry name" value="Radical_SAM"/>
    <property type="match status" value="1"/>
</dbReference>
<dbReference type="Proteomes" id="UP000178526">
    <property type="component" value="Unassembled WGS sequence"/>
</dbReference>
<comment type="caution">
    <text evidence="8">The sequence shown here is derived from an EMBL/GenBank/DDBJ whole genome shotgun (WGS) entry which is preliminary data.</text>
</comment>
<evidence type="ECO:0000256" key="4">
    <source>
        <dbReference type="ARBA" id="ARBA00022723"/>
    </source>
</evidence>
<dbReference type="InterPro" id="IPR050377">
    <property type="entry name" value="Radical_SAM_PqqE_MftC-like"/>
</dbReference>
<dbReference type="PANTHER" id="PTHR11228">
    <property type="entry name" value="RADICAL SAM DOMAIN PROTEIN"/>
    <property type="match status" value="1"/>
</dbReference>
<evidence type="ECO:0000256" key="6">
    <source>
        <dbReference type="ARBA" id="ARBA00023014"/>
    </source>
</evidence>
<accession>A0A1F7RDW3</accession>
<dbReference type="SFLD" id="SFLDG01067">
    <property type="entry name" value="SPASM/twitch_domain_containing"/>
    <property type="match status" value="1"/>
</dbReference>
<evidence type="ECO:0000256" key="5">
    <source>
        <dbReference type="ARBA" id="ARBA00023004"/>
    </source>
</evidence>
<dbReference type="CDD" id="cd01335">
    <property type="entry name" value="Radical_SAM"/>
    <property type="match status" value="1"/>
</dbReference>
<dbReference type="InterPro" id="IPR058240">
    <property type="entry name" value="rSAM_sf"/>
</dbReference>
<dbReference type="InterPro" id="IPR013785">
    <property type="entry name" value="Aldolase_TIM"/>
</dbReference>
<organism evidence="8 9">
    <name type="scientific">Candidatus Schekmanbacteria bacterium GWA2_38_11</name>
    <dbReference type="NCBI Taxonomy" id="1817876"/>
    <lineage>
        <taxon>Bacteria</taxon>
        <taxon>Candidatus Schekmaniibacteriota</taxon>
    </lineage>
</organism>
<keyword evidence="3" id="KW-0949">S-adenosyl-L-methionine</keyword>
<name>A0A1F7RDW3_9BACT</name>
<dbReference type="SMART" id="SM00729">
    <property type="entry name" value="Elp3"/>
    <property type="match status" value="1"/>
</dbReference>
<dbReference type="CDD" id="cd21109">
    <property type="entry name" value="SPASM"/>
    <property type="match status" value="1"/>
</dbReference>
<dbReference type="InterPro" id="IPR007197">
    <property type="entry name" value="rSAM"/>
</dbReference>
<dbReference type="Pfam" id="PF13186">
    <property type="entry name" value="SPASM"/>
    <property type="match status" value="1"/>
</dbReference>
<dbReference type="SFLD" id="SFLDG01386">
    <property type="entry name" value="main_SPASM_domain-containing"/>
    <property type="match status" value="1"/>
</dbReference>
<evidence type="ECO:0000313" key="8">
    <source>
        <dbReference type="EMBL" id="OGL39388.1"/>
    </source>
</evidence>
<protein>
    <recommendedName>
        <fullName evidence="7">Radical SAM core domain-containing protein</fullName>
    </recommendedName>
</protein>
<keyword evidence="6" id="KW-0411">Iron-sulfur</keyword>
<feature type="domain" description="Radical SAM core" evidence="7">
    <location>
        <begin position="42"/>
        <end position="265"/>
    </location>
</feature>
<dbReference type="SFLD" id="SFLDG01387">
    <property type="entry name" value="BtrN-like_SPASM_domain_contain"/>
    <property type="match status" value="1"/>
</dbReference>
<dbReference type="EMBL" id="MGDB01000120">
    <property type="protein sequence ID" value="OGL39388.1"/>
    <property type="molecule type" value="Genomic_DNA"/>
</dbReference>
<evidence type="ECO:0000256" key="1">
    <source>
        <dbReference type="ARBA" id="ARBA00001966"/>
    </source>
</evidence>
<evidence type="ECO:0000259" key="7">
    <source>
        <dbReference type="PROSITE" id="PS51918"/>
    </source>
</evidence>
<keyword evidence="4" id="KW-0479">Metal-binding</keyword>
<dbReference type="PROSITE" id="PS51918">
    <property type="entry name" value="RADICAL_SAM"/>
    <property type="match status" value="1"/>
</dbReference>
<dbReference type="AlphaFoldDB" id="A0A1F7RDW3"/>
<comment type="cofactor">
    <cofactor evidence="1">
        <name>[4Fe-4S] cluster</name>
        <dbReference type="ChEBI" id="CHEBI:49883"/>
    </cofactor>
</comment>
<dbReference type="InterPro" id="IPR006638">
    <property type="entry name" value="Elp3/MiaA/NifB-like_rSAM"/>
</dbReference>
<dbReference type="GO" id="GO:0051536">
    <property type="term" value="F:iron-sulfur cluster binding"/>
    <property type="evidence" value="ECO:0007669"/>
    <property type="project" value="UniProtKB-KW"/>
</dbReference>